<dbReference type="PROSITE" id="PS50956">
    <property type="entry name" value="HTH_ASNC_2"/>
    <property type="match status" value="1"/>
</dbReference>
<accession>A0ABU0C8I5</accession>
<dbReference type="PANTHER" id="PTHR30154">
    <property type="entry name" value="LEUCINE-RESPONSIVE REGULATORY PROTEIN"/>
    <property type="match status" value="1"/>
</dbReference>
<dbReference type="InterPro" id="IPR036390">
    <property type="entry name" value="WH_DNA-bd_sf"/>
</dbReference>
<evidence type="ECO:0000313" key="5">
    <source>
        <dbReference type="EMBL" id="MDQ0326838.1"/>
    </source>
</evidence>
<dbReference type="Pfam" id="PF13412">
    <property type="entry name" value="HTH_24"/>
    <property type="match status" value="1"/>
</dbReference>
<evidence type="ECO:0000256" key="1">
    <source>
        <dbReference type="ARBA" id="ARBA00023015"/>
    </source>
</evidence>
<dbReference type="InterPro" id="IPR011008">
    <property type="entry name" value="Dimeric_a/b-barrel"/>
</dbReference>
<dbReference type="Gene3D" id="1.10.10.10">
    <property type="entry name" value="Winged helix-like DNA-binding domain superfamily/Winged helix DNA-binding domain"/>
    <property type="match status" value="1"/>
</dbReference>
<dbReference type="PRINTS" id="PR00033">
    <property type="entry name" value="HTHASNC"/>
</dbReference>
<dbReference type="RefSeq" id="WP_307154961.1">
    <property type="nucleotide sequence ID" value="NZ_JAUSUK010000002.1"/>
</dbReference>
<dbReference type="InterPro" id="IPR019888">
    <property type="entry name" value="Tscrpt_reg_AsnC-like"/>
</dbReference>
<dbReference type="InterPro" id="IPR019887">
    <property type="entry name" value="Tscrpt_reg_AsnC/Lrp_C"/>
</dbReference>
<evidence type="ECO:0000259" key="4">
    <source>
        <dbReference type="PROSITE" id="PS50956"/>
    </source>
</evidence>
<comment type="caution">
    <text evidence="5">The sequence shown here is derived from an EMBL/GenBank/DDBJ whole genome shotgun (WGS) entry which is preliminary data.</text>
</comment>
<dbReference type="InterPro" id="IPR011991">
    <property type="entry name" value="ArsR-like_HTH"/>
</dbReference>
<dbReference type="Gene3D" id="3.30.70.920">
    <property type="match status" value="1"/>
</dbReference>
<gene>
    <name evidence="5" type="ORF">J2R99_002707</name>
</gene>
<dbReference type="CDD" id="cd00090">
    <property type="entry name" value="HTH_ARSR"/>
    <property type="match status" value="1"/>
</dbReference>
<dbReference type="EMBL" id="JAUSUK010000002">
    <property type="protein sequence ID" value="MDQ0326838.1"/>
    <property type="molecule type" value="Genomic_DNA"/>
</dbReference>
<keyword evidence="6" id="KW-1185">Reference proteome</keyword>
<dbReference type="Proteomes" id="UP001230253">
    <property type="component" value="Unassembled WGS sequence"/>
</dbReference>
<evidence type="ECO:0000256" key="3">
    <source>
        <dbReference type="ARBA" id="ARBA00023163"/>
    </source>
</evidence>
<protein>
    <submittedName>
        <fullName evidence="5">Lrp/AsnC family transcriptional regulator</fullName>
    </submittedName>
</protein>
<organism evidence="5 6">
    <name type="scientific">Rhodopseudomonas julia</name>
    <dbReference type="NCBI Taxonomy" id="200617"/>
    <lineage>
        <taxon>Bacteria</taxon>
        <taxon>Pseudomonadati</taxon>
        <taxon>Pseudomonadota</taxon>
        <taxon>Alphaproteobacteria</taxon>
        <taxon>Hyphomicrobiales</taxon>
        <taxon>Nitrobacteraceae</taxon>
        <taxon>Rhodopseudomonas</taxon>
    </lineage>
</organism>
<dbReference type="PANTHER" id="PTHR30154:SF17">
    <property type="entry name" value="DNA-BINDING TRANSCRIPTIONAL ACTIVATOR DECR"/>
    <property type="match status" value="1"/>
</dbReference>
<name>A0ABU0C8I5_9BRAD</name>
<dbReference type="InterPro" id="IPR000485">
    <property type="entry name" value="AsnC-type_HTH_dom"/>
</dbReference>
<dbReference type="InterPro" id="IPR036388">
    <property type="entry name" value="WH-like_DNA-bd_sf"/>
</dbReference>
<keyword evidence="3" id="KW-0804">Transcription</keyword>
<dbReference type="SUPFAM" id="SSF46785">
    <property type="entry name" value="Winged helix' DNA-binding domain"/>
    <property type="match status" value="1"/>
</dbReference>
<sequence>MVQSPQEIELDPGEIRILRIMQRDASLSVADIAREAGMSQTPAWRRIKRLKEEGIIRAVVALVERNAVGLDFVAYAFVKLGVPSRQNMEKFDKLVNSWPEVLVCERVTGAVDYLLKIVTTDIHTYDWFLRSKLLDNELVTDVQSRIVVATVKDTPSLPIREA</sequence>
<feature type="domain" description="HTH asnC-type" evidence="4">
    <location>
        <begin position="10"/>
        <end position="71"/>
    </location>
</feature>
<keyword evidence="2" id="KW-0238">DNA-binding</keyword>
<proteinExistence type="predicted"/>
<dbReference type="SUPFAM" id="SSF54909">
    <property type="entry name" value="Dimeric alpha+beta barrel"/>
    <property type="match status" value="1"/>
</dbReference>
<evidence type="ECO:0000256" key="2">
    <source>
        <dbReference type="ARBA" id="ARBA00023125"/>
    </source>
</evidence>
<reference evidence="5 6" key="1">
    <citation type="submission" date="2023-07" db="EMBL/GenBank/DDBJ databases">
        <title>Genomic Encyclopedia of Type Strains, Phase IV (KMG-IV): sequencing the most valuable type-strain genomes for metagenomic binning, comparative biology and taxonomic classification.</title>
        <authorList>
            <person name="Goeker M."/>
        </authorList>
    </citation>
    <scope>NUCLEOTIDE SEQUENCE [LARGE SCALE GENOMIC DNA]</scope>
    <source>
        <strain evidence="5 6">DSM 11549</strain>
    </source>
</reference>
<dbReference type="Pfam" id="PF01037">
    <property type="entry name" value="AsnC_trans_reg"/>
    <property type="match status" value="1"/>
</dbReference>
<evidence type="ECO:0000313" key="6">
    <source>
        <dbReference type="Proteomes" id="UP001230253"/>
    </source>
</evidence>
<keyword evidence="1" id="KW-0805">Transcription regulation</keyword>
<dbReference type="SMART" id="SM00344">
    <property type="entry name" value="HTH_ASNC"/>
    <property type="match status" value="1"/>
</dbReference>